<keyword evidence="10" id="KW-1185">Reference proteome</keyword>
<dbReference type="GO" id="GO:0030428">
    <property type="term" value="C:cell septum"/>
    <property type="evidence" value="ECO:0007669"/>
    <property type="project" value="TreeGrafter"/>
</dbReference>
<dbReference type="STRING" id="1167006.UWK_01859"/>
<evidence type="ECO:0000256" key="1">
    <source>
        <dbReference type="ARBA" id="ARBA00022475"/>
    </source>
</evidence>
<keyword evidence="3 8" id="KW-0812">Transmembrane</keyword>
<dbReference type="EMBL" id="CP003985">
    <property type="protein sequence ID" value="AGF78416.1"/>
    <property type="molecule type" value="Genomic_DNA"/>
</dbReference>
<evidence type="ECO:0000256" key="3">
    <source>
        <dbReference type="ARBA" id="ARBA00022692"/>
    </source>
</evidence>
<dbReference type="PANTHER" id="PTHR37485:SF1">
    <property type="entry name" value="CELL DIVISION PROTEIN FTSB"/>
    <property type="match status" value="1"/>
</dbReference>
<dbReference type="GO" id="GO:0043093">
    <property type="term" value="P:FtsZ-dependent cytokinesis"/>
    <property type="evidence" value="ECO:0007669"/>
    <property type="project" value="TreeGrafter"/>
</dbReference>
<reference evidence="10" key="1">
    <citation type="journal article" date="2013" name="Stand. Genomic Sci.">
        <title>Complete genome sequence of Desulfocapsa sulfexigens, a marine deltaproteobacterium specialized in disproportionating inorganic sulfur compounds.</title>
        <authorList>
            <person name="Finster K.W."/>
            <person name="Kjeldsen K.U."/>
            <person name="Kube M."/>
            <person name="Reinhardt R."/>
            <person name="Mussmann M."/>
            <person name="Amann R."/>
            <person name="Schreiber L."/>
        </authorList>
    </citation>
    <scope>NUCLEOTIDE SEQUENCE [LARGE SCALE GENOMIC DNA]</scope>
    <source>
        <strain evidence="10">DSM 10523 / SB164P1</strain>
    </source>
</reference>
<dbReference type="HOGENOM" id="CLU_134863_1_2_7"/>
<evidence type="ECO:0000256" key="7">
    <source>
        <dbReference type="SAM" id="Coils"/>
    </source>
</evidence>
<dbReference type="PANTHER" id="PTHR37485">
    <property type="entry name" value="CELL DIVISION PROTEIN FTSB"/>
    <property type="match status" value="1"/>
</dbReference>
<evidence type="ECO:0000313" key="10">
    <source>
        <dbReference type="Proteomes" id="UP000011721"/>
    </source>
</evidence>
<evidence type="ECO:0000256" key="6">
    <source>
        <dbReference type="ARBA" id="ARBA00023306"/>
    </source>
</evidence>
<evidence type="ECO:0000256" key="4">
    <source>
        <dbReference type="ARBA" id="ARBA00022989"/>
    </source>
</evidence>
<keyword evidence="7" id="KW-0175">Coiled coil</keyword>
<dbReference type="KEGG" id="dsf:UWK_01859"/>
<evidence type="ECO:0000313" key="9">
    <source>
        <dbReference type="EMBL" id="AGF78416.1"/>
    </source>
</evidence>
<keyword evidence="5 8" id="KW-0472">Membrane</keyword>
<dbReference type="eggNOG" id="COG2919">
    <property type="taxonomic scope" value="Bacteria"/>
</dbReference>
<keyword evidence="4 8" id="KW-1133">Transmembrane helix</keyword>
<sequence>MAWKRKQKPKTVMSPLQRKRLLRISCTMIVCVLLWVVFAPGRGLYHLRQQKKHIAMLNAERQMLTQQNDEITKDIERLRNDQEYLEQVAREEHGMLRENEIVFDFSRKKKEE</sequence>
<keyword evidence="2" id="KW-0132">Cell division</keyword>
<dbReference type="InterPro" id="IPR007060">
    <property type="entry name" value="FtsL/DivIC"/>
</dbReference>
<evidence type="ECO:0000256" key="8">
    <source>
        <dbReference type="SAM" id="Phobius"/>
    </source>
</evidence>
<keyword evidence="6" id="KW-0131">Cell cycle</keyword>
<keyword evidence="1" id="KW-1003">Cell membrane</keyword>
<dbReference type="OrthoDB" id="5432623at2"/>
<feature type="coiled-coil region" evidence="7">
    <location>
        <begin position="47"/>
        <end position="88"/>
    </location>
</feature>
<feature type="transmembrane region" description="Helical" evidence="8">
    <location>
        <begin position="21"/>
        <end position="41"/>
    </location>
</feature>
<dbReference type="Pfam" id="PF04977">
    <property type="entry name" value="DivIC"/>
    <property type="match status" value="1"/>
</dbReference>
<proteinExistence type="predicted"/>
<protein>
    <submittedName>
        <fullName evidence="9">Septum formation initiator</fullName>
    </submittedName>
</protein>
<dbReference type="AlphaFoldDB" id="M1PPU9"/>
<organism evidence="9 10">
    <name type="scientific">Desulfocapsa sulfexigens (strain DSM 10523 / SB164P1)</name>
    <dbReference type="NCBI Taxonomy" id="1167006"/>
    <lineage>
        <taxon>Bacteria</taxon>
        <taxon>Pseudomonadati</taxon>
        <taxon>Thermodesulfobacteriota</taxon>
        <taxon>Desulfobulbia</taxon>
        <taxon>Desulfobulbales</taxon>
        <taxon>Desulfocapsaceae</taxon>
        <taxon>Desulfocapsa</taxon>
    </lineage>
</organism>
<dbReference type="Proteomes" id="UP000011721">
    <property type="component" value="Chromosome"/>
</dbReference>
<gene>
    <name evidence="9" type="ordered locus">UWK_01859</name>
</gene>
<evidence type="ECO:0000256" key="5">
    <source>
        <dbReference type="ARBA" id="ARBA00023136"/>
    </source>
</evidence>
<accession>M1PPU9</accession>
<evidence type="ECO:0000256" key="2">
    <source>
        <dbReference type="ARBA" id="ARBA00022618"/>
    </source>
</evidence>
<name>M1PPU9_DESSD</name>
<dbReference type="InterPro" id="IPR023081">
    <property type="entry name" value="Cell_div_FtsB"/>
</dbReference>